<dbReference type="PANTHER" id="PTHR14167:SF60">
    <property type="entry name" value="E3 UBIQUITIN-PROTEIN LIGASE SH3RF2"/>
    <property type="match status" value="1"/>
</dbReference>
<evidence type="ECO:0000256" key="10">
    <source>
        <dbReference type="ARBA" id="ARBA00022737"/>
    </source>
</evidence>
<keyword evidence="12" id="KW-0833">Ubl conjugation pathway</keyword>
<dbReference type="InterPro" id="IPR035822">
    <property type="entry name" value="SH3RF2_SH3_3"/>
</dbReference>
<sequence>MDDLALLDLLECPVCFEKLDGSAKVLPCQHTFCKPCLQRILKCQKELRCPECRTLVLCSIEQLPSNLLLIRLLDGARCGQNVARFGSMQRAGLLSSPASIRRVPRGLQLSQYRLAPAPRIHMEGVPRAKALYSYRGHNPGELRFNKGDIIMLLRQLDENWYLGEINGISGVFPASSVQVIKHLPLPPPLCRALYNFDLRSRDKNENKDCLTFHKGDIITVISRVDENWAEGKLGDKVGIFPILFVEPNTTARKLLQTSKSHQAPQFKCASPSRTTATKSKGADSPAFHKASDSRRKSLRQFSITTALNTLNRMVHSPAERQALEISSPVLISSSNPTVATQSSEKGELPCGVSASYYPAPGSLGHSAAIVTLPHLQHHISANMCVALHSYMAHGPDELELQKGEGVRIIGKYHDGWLRGMSLVTGRVGIFPGNYVAPLFRKPNLSDSKMPSLYTSWTLSTASLSSQGSISENGQRQSRPLKPVLLPVPVPSPGRNAALLGPSAQASLRRGRGSARKNGSLQRPGQAGTPVHVAGSLRRLPATAARPLQFQLYQHVSSAGAGMADAATRPNFSHDVSPALVLRGGESKTPSVCSSVILDVKDLPAKSEAAPKPPASAPPSILVKPDTSRNSTEKQVKTVRFQNQSPPPPKRHSLQPSPRLPRGPAEQGAQADTLAADADGSLLGPRLSASPLHQRRAKAASLDLAGQAGQLTFPLKKSYSSISAN</sequence>
<dbReference type="CDD" id="cd11784">
    <property type="entry name" value="SH3_SH3RF2_3"/>
    <property type="match status" value="1"/>
</dbReference>
<keyword evidence="29" id="KW-1185">Reference proteome</keyword>
<proteinExistence type="inferred from homology"/>
<dbReference type="GO" id="GO:0008157">
    <property type="term" value="F:protein phosphatase 1 binding"/>
    <property type="evidence" value="ECO:0007669"/>
    <property type="project" value="TreeGrafter"/>
</dbReference>
<dbReference type="PANTHER" id="PTHR14167">
    <property type="entry name" value="SH3 DOMAIN-CONTAINING"/>
    <property type="match status" value="1"/>
</dbReference>
<evidence type="ECO:0000256" key="6">
    <source>
        <dbReference type="ARBA" id="ARBA00022443"/>
    </source>
</evidence>
<dbReference type="Gene3D" id="3.30.40.10">
    <property type="entry name" value="Zinc/RING finger domain, C3HC4 (zinc finger)"/>
    <property type="match status" value="1"/>
</dbReference>
<reference evidence="28" key="1">
    <citation type="submission" date="2025-08" db="UniProtKB">
        <authorList>
            <consortium name="Ensembl"/>
        </authorList>
    </citation>
    <scope>IDENTIFICATION</scope>
</reference>
<name>A0A8C6YYK7_NOTPE</name>
<feature type="region of interest" description="Disordered" evidence="25">
    <location>
        <begin position="605"/>
        <end position="669"/>
    </location>
</feature>
<dbReference type="InterPro" id="IPR036028">
    <property type="entry name" value="SH3-like_dom_sf"/>
</dbReference>
<dbReference type="SUPFAM" id="SSF50044">
    <property type="entry name" value="SH3-domain"/>
    <property type="match status" value="3"/>
</dbReference>
<dbReference type="FunFam" id="2.30.30.40:FF:000063">
    <property type="entry name" value="Putative E3 ubiquitin-protein ligase SH3RF1"/>
    <property type="match status" value="1"/>
</dbReference>
<evidence type="ECO:0000256" key="8">
    <source>
        <dbReference type="ARBA" id="ARBA00022679"/>
    </source>
</evidence>
<keyword evidence="8" id="KW-0808">Transferase</keyword>
<feature type="domain" description="RING-type" evidence="27">
    <location>
        <begin position="12"/>
        <end position="53"/>
    </location>
</feature>
<evidence type="ECO:0000313" key="29">
    <source>
        <dbReference type="Proteomes" id="UP000694420"/>
    </source>
</evidence>
<feature type="domain" description="SH3" evidence="26">
    <location>
        <begin position="123"/>
        <end position="182"/>
    </location>
</feature>
<keyword evidence="13" id="KW-0862">Zinc</keyword>
<evidence type="ECO:0000256" key="21">
    <source>
        <dbReference type="ARBA" id="ARBA00082659"/>
    </source>
</evidence>
<dbReference type="InterPro" id="IPR035794">
    <property type="entry name" value="SH3RF2_SH3_2"/>
</dbReference>
<evidence type="ECO:0000256" key="16">
    <source>
        <dbReference type="ARBA" id="ARBA00023272"/>
    </source>
</evidence>
<organism evidence="28 29">
    <name type="scientific">Nothoprocta perdicaria</name>
    <name type="common">Chilean tinamou</name>
    <name type="synonym">Crypturus perdicarius</name>
    <dbReference type="NCBI Taxonomy" id="30464"/>
    <lineage>
        <taxon>Eukaryota</taxon>
        <taxon>Metazoa</taxon>
        <taxon>Chordata</taxon>
        <taxon>Craniata</taxon>
        <taxon>Vertebrata</taxon>
        <taxon>Euteleostomi</taxon>
        <taxon>Archelosauria</taxon>
        <taxon>Archosauria</taxon>
        <taxon>Dinosauria</taxon>
        <taxon>Saurischia</taxon>
        <taxon>Theropoda</taxon>
        <taxon>Coelurosauria</taxon>
        <taxon>Aves</taxon>
        <taxon>Palaeognathae</taxon>
        <taxon>Tinamiformes</taxon>
        <taxon>Tinamidae</taxon>
        <taxon>Nothoprocta</taxon>
    </lineage>
</organism>
<dbReference type="InterPro" id="IPR017907">
    <property type="entry name" value="Znf_RING_CS"/>
</dbReference>
<dbReference type="FunFam" id="2.30.30.40:FF:000173">
    <property type="entry name" value="E3 ubiquitin-protein ligase SH3RF2 isoform X1"/>
    <property type="match status" value="1"/>
</dbReference>
<dbReference type="Gene3D" id="2.30.30.40">
    <property type="entry name" value="SH3 Domains"/>
    <property type="match status" value="3"/>
</dbReference>
<protein>
    <recommendedName>
        <fullName evidence="18">E3 ubiquitin-protein ligase SH3RF2</fullName>
        <ecNumber evidence="5">2.3.2.27</ecNumber>
    </recommendedName>
    <alternativeName>
        <fullName evidence="21">Protein phosphatase 1 regulatory subunit 39</fullName>
    </alternativeName>
    <alternativeName>
        <fullName evidence="20">RING finger protein 158</fullName>
    </alternativeName>
    <alternativeName>
        <fullName evidence="22">RING-type E3 ubiquitin transferase SH3RF2</fullName>
    </alternativeName>
    <alternativeName>
        <fullName evidence="19">SH3 domain-containing RING finger protein 2</fullName>
    </alternativeName>
</protein>
<dbReference type="SMART" id="SM00326">
    <property type="entry name" value="SH3"/>
    <property type="match status" value="3"/>
</dbReference>
<keyword evidence="16" id="KW-0650">Protein phosphatase inhibitor</keyword>
<dbReference type="InterPro" id="IPR001452">
    <property type="entry name" value="SH3_domain"/>
</dbReference>
<dbReference type="FunFam" id="3.30.40.10:FF:000077">
    <property type="entry name" value="E3 ubiquitin-protein ligase SH3RF1 isoform X1"/>
    <property type="match status" value="1"/>
</dbReference>
<keyword evidence="6 24" id="KW-0728">SH3 domain</keyword>
<dbReference type="GO" id="GO:0032436">
    <property type="term" value="P:positive regulation of proteasomal ubiquitin-dependent protein catabolic process"/>
    <property type="evidence" value="ECO:0007669"/>
    <property type="project" value="UniProtKB-ARBA"/>
</dbReference>
<evidence type="ECO:0000256" key="3">
    <source>
        <dbReference type="ARBA" id="ARBA00004906"/>
    </source>
</evidence>
<dbReference type="PRINTS" id="PR00452">
    <property type="entry name" value="SH3DOMAIN"/>
</dbReference>
<dbReference type="Proteomes" id="UP000694420">
    <property type="component" value="Unplaced"/>
</dbReference>
<evidence type="ECO:0000256" key="2">
    <source>
        <dbReference type="ARBA" id="ARBA00004123"/>
    </source>
</evidence>
<dbReference type="Pfam" id="PF00018">
    <property type="entry name" value="SH3_1"/>
    <property type="match status" value="2"/>
</dbReference>
<dbReference type="CDD" id="cd11929">
    <property type="entry name" value="SH3_SH3RF2_1"/>
    <property type="match status" value="1"/>
</dbReference>
<dbReference type="Pfam" id="PF14604">
    <property type="entry name" value="SH3_9"/>
    <property type="match status" value="1"/>
</dbReference>
<keyword evidence="14" id="KW-0832">Ubl conjugation</keyword>
<keyword evidence="10" id="KW-0677">Repeat</keyword>
<keyword evidence="15" id="KW-0539">Nucleus</keyword>
<comment type="catalytic activity">
    <reaction evidence="1">
        <text>S-ubiquitinyl-[E2 ubiquitin-conjugating enzyme]-L-cysteine + [acceptor protein]-L-lysine = [E2 ubiquitin-conjugating enzyme]-L-cysteine + N(6)-ubiquitinyl-[acceptor protein]-L-lysine.</text>
        <dbReference type="EC" id="2.3.2.27"/>
    </reaction>
</comment>
<dbReference type="Ensembl" id="ENSNPET00000004241.1">
    <property type="protein sequence ID" value="ENSNPEP00000004145.1"/>
    <property type="gene ID" value="ENSNPEG00000003183.1"/>
</dbReference>
<evidence type="ECO:0000256" key="12">
    <source>
        <dbReference type="ARBA" id="ARBA00022786"/>
    </source>
</evidence>
<dbReference type="PROSITE" id="PS50002">
    <property type="entry name" value="SH3"/>
    <property type="match status" value="3"/>
</dbReference>
<dbReference type="GO" id="GO:0046330">
    <property type="term" value="P:positive regulation of JNK cascade"/>
    <property type="evidence" value="ECO:0007669"/>
    <property type="project" value="TreeGrafter"/>
</dbReference>
<evidence type="ECO:0000259" key="26">
    <source>
        <dbReference type="PROSITE" id="PS50002"/>
    </source>
</evidence>
<dbReference type="GO" id="GO:0061630">
    <property type="term" value="F:ubiquitin protein ligase activity"/>
    <property type="evidence" value="ECO:0007669"/>
    <property type="project" value="UniProtKB-EC"/>
</dbReference>
<gene>
    <name evidence="28" type="primary">SH3RF2</name>
</gene>
<dbReference type="InterPro" id="IPR001841">
    <property type="entry name" value="Znf_RING"/>
</dbReference>
<keyword evidence="11 23" id="KW-0863">Zinc-finger</keyword>
<dbReference type="InterPro" id="IPR013083">
    <property type="entry name" value="Znf_RING/FYVE/PHD"/>
</dbReference>
<evidence type="ECO:0000256" key="20">
    <source>
        <dbReference type="ARBA" id="ARBA00080383"/>
    </source>
</evidence>
<evidence type="ECO:0000256" key="22">
    <source>
        <dbReference type="ARBA" id="ARBA00084054"/>
    </source>
</evidence>
<dbReference type="GO" id="GO:0004864">
    <property type="term" value="F:protein phosphatase inhibitor activity"/>
    <property type="evidence" value="ECO:0007669"/>
    <property type="project" value="UniProtKB-KW"/>
</dbReference>
<dbReference type="CDD" id="cd11932">
    <property type="entry name" value="SH3_SH3RF2_2"/>
    <property type="match status" value="1"/>
</dbReference>
<evidence type="ECO:0000313" key="28">
    <source>
        <dbReference type="Ensembl" id="ENSNPEP00000004145.1"/>
    </source>
</evidence>
<keyword evidence="7" id="KW-0597">Phosphoprotein</keyword>
<dbReference type="Pfam" id="PF13923">
    <property type="entry name" value="zf-C3HC4_2"/>
    <property type="match status" value="1"/>
</dbReference>
<feature type="domain" description="SH3" evidence="26">
    <location>
        <begin position="185"/>
        <end position="250"/>
    </location>
</feature>
<evidence type="ECO:0000256" key="1">
    <source>
        <dbReference type="ARBA" id="ARBA00000900"/>
    </source>
</evidence>
<evidence type="ECO:0000256" key="7">
    <source>
        <dbReference type="ARBA" id="ARBA00022553"/>
    </source>
</evidence>
<dbReference type="GO" id="GO:0005654">
    <property type="term" value="C:nucleoplasm"/>
    <property type="evidence" value="ECO:0007669"/>
    <property type="project" value="TreeGrafter"/>
</dbReference>
<keyword evidence="9" id="KW-0479">Metal-binding</keyword>
<dbReference type="GO" id="GO:0008270">
    <property type="term" value="F:zinc ion binding"/>
    <property type="evidence" value="ECO:0007669"/>
    <property type="project" value="UniProtKB-KW"/>
</dbReference>
<dbReference type="PROSITE" id="PS50089">
    <property type="entry name" value="ZF_RING_2"/>
    <property type="match status" value="1"/>
</dbReference>
<evidence type="ECO:0000256" key="4">
    <source>
        <dbReference type="ARBA" id="ARBA00008649"/>
    </source>
</evidence>
<comment type="similarity">
    <text evidence="4">Belongs to the SH3RF family.</text>
</comment>
<dbReference type="AlphaFoldDB" id="A0A8C6YYK7"/>
<dbReference type="PROSITE" id="PS00518">
    <property type="entry name" value="ZF_RING_1"/>
    <property type="match status" value="1"/>
</dbReference>
<feature type="region of interest" description="Disordered" evidence="25">
    <location>
        <begin position="494"/>
        <end position="530"/>
    </location>
</feature>
<dbReference type="GO" id="GO:0043066">
    <property type="term" value="P:negative regulation of apoptotic process"/>
    <property type="evidence" value="ECO:0007669"/>
    <property type="project" value="TreeGrafter"/>
</dbReference>
<dbReference type="FunFam" id="2.30.30.40:FF:000191">
    <property type="entry name" value="E3 ubiquitin-protein ligase SH3RF2 isoform X2"/>
    <property type="match status" value="1"/>
</dbReference>
<dbReference type="PRINTS" id="PR00499">
    <property type="entry name" value="P67PHOX"/>
</dbReference>
<feature type="region of interest" description="Disordered" evidence="25">
    <location>
        <begin position="262"/>
        <end position="294"/>
    </location>
</feature>
<evidence type="ECO:0000256" key="18">
    <source>
        <dbReference type="ARBA" id="ARBA00069652"/>
    </source>
</evidence>
<evidence type="ECO:0000256" key="17">
    <source>
        <dbReference type="ARBA" id="ARBA00056451"/>
    </source>
</evidence>
<comment type="pathway">
    <text evidence="3">Protein modification; protein ubiquitination.</text>
</comment>
<reference evidence="28" key="2">
    <citation type="submission" date="2025-09" db="UniProtKB">
        <authorList>
            <consortium name="Ensembl"/>
        </authorList>
    </citation>
    <scope>IDENTIFICATION</scope>
</reference>
<dbReference type="GO" id="GO:0016567">
    <property type="term" value="P:protein ubiquitination"/>
    <property type="evidence" value="ECO:0007669"/>
    <property type="project" value="TreeGrafter"/>
</dbReference>
<comment type="subcellular location">
    <subcellularLocation>
        <location evidence="2">Nucleus</location>
    </subcellularLocation>
</comment>
<feature type="domain" description="SH3" evidence="26">
    <location>
        <begin position="379"/>
        <end position="440"/>
    </location>
</feature>
<evidence type="ECO:0000256" key="25">
    <source>
        <dbReference type="SAM" id="MobiDB-lite"/>
    </source>
</evidence>
<evidence type="ECO:0000256" key="19">
    <source>
        <dbReference type="ARBA" id="ARBA00080287"/>
    </source>
</evidence>
<dbReference type="EC" id="2.3.2.27" evidence="5"/>
<evidence type="ECO:0000256" key="14">
    <source>
        <dbReference type="ARBA" id="ARBA00022843"/>
    </source>
</evidence>
<dbReference type="InterPro" id="IPR035792">
    <property type="entry name" value="SH3RF2_SH3_1"/>
</dbReference>
<evidence type="ECO:0000256" key="5">
    <source>
        <dbReference type="ARBA" id="ARBA00012483"/>
    </source>
</evidence>
<evidence type="ECO:0000256" key="15">
    <source>
        <dbReference type="ARBA" id="ARBA00023242"/>
    </source>
</evidence>
<dbReference type="SUPFAM" id="SSF57850">
    <property type="entry name" value="RING/U-box"/>
    <property type="match status" value="1"/>
</dbReference>
<dbReference type="SMART" id="SM00184">
    <property type="entry name" value="RING"/>
    <property type="match status" value="1"/>
</dbReference>
<evidence type="ECO:0000259" key="27">
    <source>
        <dbReference type="PROSITE" id="PS50089"/>
    </source>
</evidence>
<evidence type="ECO:0000256" key="9">
    <source>
        <dbReference type="ARBA" id="ARBA00022723"/>
    </source>
</evidence>
<dbReference type="InterPro" id="IPR050384">
    <property type="entry name" value="Endophilin_SH3RF"/>
</dbReference>
<evidence type="ECO:0000256" key="24">
    <source>
        <dbReference type="PROSITE-ProRule" id="PRU00192"/>
    </source>
</evidence>
<evidence type="ECO:0000256" key="11">
    <source>
        <dbReference type="ARBA" id="ARBA00022771"/>
    </source>
</evidence>
<comment type="function">
    <text evidence="17">Has E3 ubiquitin-protein ligase activity. Acts as an anti-apoptotic regulator of the JNK pathway by ubiquitinating and promoting the degradation of SH3RF1, a scaffold protein that is required for pro-apoptotic JNK activation. Facilitates TNF-alpha-mediated recruitment of adapter proteins TRADD and RIPK1 to TNFRSF1A and regulates PAK4 protein stability via inhibition of its ubiquitin-mediated proteasomal degradation. Inhibits PPP1CA phosphatase activity.</text>
</comment>
<evidence type="ECO:0000256" key="23">
    <source>
        <dbReference type="PROSITE-ProRule" id="PRU00175"/>
    </source>
</evidence>
<accession>A0A8C6YYK7</accession>
<evidence type="ECO:0000256" key="13">
    <source>
        <dbReference type="ARBA" id="ARBA00022833"/>
    </source>
</evidence>